<evidence type="ECO:0000313" key="2">
    <source>
        <dbReference type="Proteomes" id="UP000324800"/>
    </source>
</evidence>
<comment type="caution">
    <text evidence="1">The sequence shown here is derived from an EMBL/GenBank/DDBJ whole genome shotgun (WGS) entry which is preliminary data.</text>
</comment>
<feature type="non-terminal residue" evidence="1">
    <location>
        <position position="1"/>
    </location>
</feature>
<dbReference type="AlphaFoldDB" id="A0A5J4PGT2"/>
<reference evidence="1 2" key="1">
    <citation type="submission" date="2019-03" db="EMBL/GenBank/DDBJ databases">
        <title>Single cell metagenomics reveals metabolic interactions within the superorganism composed of flagellate Streblomastix strix and complex community of Bacteroidetes bacteria on its surface.</title>
        <authorList>
            <person name="Treitli S.C."/>
            <person name="Kolisko M."/>
            <person name="Husnik F."/>
            <person name="Keeling P."/>
            <person name="Hampl V."/>
        </authorList>
    </citation>
    <scope>NUCLEOTIDE SEQUENCE [LARGE SCALE GENOMIC DNA]</scope>
    <source>
        <strain evidence="1">ST1C</strain>
    </source>
</reference>
<name>A0A5J4PGT2_9EUKA</name>
<accession>A0A5J4PGT2</accession>
<sequence>GGIFLTGSGDYDSSTNRLDFRGMRINFNTAEIAGQSLYVAMTKMKEWCRTGKAGQFVKGNYIDGISDCNELYGIPVDSTTFNSLSSSQIKQKQNYLEDYWNINRDLFYIQDSGSNG</sequence>
<dbReference type="EMBL" id="SNRW01050680">
    <property type="protein sequence ID" value="KAA6308746.1"/>
    <property type="molecule type" value="Genomic_DNA"/>
</dbReference>
<protein>
    <submittedName>
        <fullName evidence="1">Uncharacterized protein</fullName>
    </submittedName>
</protein>
<organism evidence="1 2">
    <name type="scientific">Streblomastix strix</name>
    <dbReference type="NCBI Taxonomy" id="222440"/>
    <lineage>
        <taxon>Eukaryota</taxon>
        <taxon>Metamonada</taxon>
        <taxon>Preaxostyla</taxon>
        <taxon>Oxymonadida</taxon>
        <taxon>Streblomastigidae</taxon>
        <taxon>Streblomastix</taxon>
    </lineage>
</organism>
<evidence type="ECO:0000313" key="1">
    <source>
        <dbReference type="EMBL" id="KAA6308746.1"/>
    </source>
</evidence>
<dbReference type="Proteomes" id="UP000324800">
    <property type="component" value="Unassembled WGS sequence"/>
</dbReference>
<gene>
    <name evidence="1" type="ORF">EZS28_056633</name>
</gene>
<proteinExistence type="predicted"/>